<gene>
    <name evidence="2" type="ORF">DARMORV10_C09P48460.1</name>
</gene>
<feature type="domain" description="Coatomer alpha subunit C-terminal" evidence="1">
    <location>
        <begin position="9"/>
        <end position="68"/>
    </location>
</feature>
<dbReference type="GO" id="GO:0030126">
    <property type="term" value="C:COPI vesicle coat"/>
    <property type="evidence" value="ECO:0007669"/>
    <property type="project" value="InterPro"/>
</dbReference>
<dbReference type="GO" id="GO:0005198">
    <property type="term" value="F:structural molecule activity"/>
    <property type="evidence" value="ECO:0007669"/>
    <property type="project" value="InterPro"/>
</dbReference>
<organism evidence="2">
    <name type="scientific">Brassica napus</name>
    <name type="common">Rape</name>
    <dbReference type="NCBI Taxonomy" id="3708"/>
    <lineage>
        <taxon>Eukaryota</taxon>
        <taxon>Viridiplantae</taxon>
        <taxon>Streptophyta</taxon>
        <taxon>Embryophyta</taxon>
        <taxon>Tracheophyta</taxon>
        <taxon>Spermatophyta</taxon>
        <taxon>Magnoliopsida</taxon>
        <taxon>eudicotyledons</taxon>
        <taxon>Gunneridae</taxon>
        <taxon>Pentapetalae</taxon>
        <taxon>rosids</taxon>
        <taxon>malvids</taxon>
        <taxon>Brassicales</taxon>
        <taxon>Brassicaceae</taxon>
        <taxon>Brassiceae</taxon>
        <taxon>Brassica</taxon>
    </lineage>
</organism>
<proteinExistence type="predicted"/>
<dbReference type="AlphaFoldDB" id="A0A816J7M7"/>
<dbReference type="EMBL" id="HG994373">
    <property type="protein sequence ID" value="CAF1765255.1"/>
    <property type="molecule type" value="Genomic_DNA"/>
</dbReference>
<dbReference type="GO" id="GO:0016192">
    <property type="term" value="P:vesicle-mediated transport"/>
    <property type="evidence" value="ECO:0007669"/>
    <property type="project" value="InterPro"/>
</dbReference>
<dbReference type="InterPro" id="IPR010714">
    <property type="entry name" value="Coatomer_asu_C"/>
</dbReference>
<reference evidence="2" key="1">
    <citation type="submission" date="2021-01" db="EMBL/GenBank/DDBJ databases">
        <authorList>
            <consortium name="Genoscope - CEA"/>
            <person name="William W."/>
        </authorList>
    </citation>
    <scope>NUCLEOTIDE SEQUENCE</scope>
</reference>
<protein>
    <submittedName>
        <fullName evidence="2">(rape) hypothetical protein</fullName>
    </submittedName>
</protein>
<dbReference type="Proteomes" id="UP001295469">
    <property type="component" value="Chromosome C09"/>
</dbReference>
<dbReference type="GO" id="GO:0006886">
    <property type="term" value="P:intracellular protein transport"/>
    <property type="evidence" value="ECO:0007669"/>
    <property type="project" value="InterPro"/>
</dbReference>
<evidence type="ECO:0000313" key="2">
    <source>
        <dbReference type="EMBL" id="CAF1765255.1"/>
    </source>
</evidence>
<name>A0A816J7M7_BRANA</name>
<sequence length="117" mass="12797">SLLTATFNHPTQLRLALLSALGVCYKSRKVAIAYNFAKILLGTNPNLASHAKLTTHVVEATKHNMMDEPLVMSSASPIEIQFYWQEAFSGTTVLSSSSICQLANNGDTTYPVRRIVV</sequence>
<dbReference type="Pfam" id="PF06957">
    <property type="entry name" value="COPI_C"/>
    <property type="match status" value="1"/>
</dbReference>
<evidence type="ECO:0000259" key="1">
    <source>
        <dbReference type="Pfam" id="PF06957"/>
    </source>
</evidence>
<accession>A0A816J7M7</accession>
<feature type="non-terminal residue" evidence="2">
    <location>
        <position position="117"/>
    </location>
</feature>